<reference evidence="4 5" key="1">
    <citation type="submission" date="2014-04" db="EMBL/GenBank/DDBJ databases">
        <authorList>
            <consortium name="DOE Joint Genome Institute"/>
            <person name="Kuo A."/>
            <person name="Ruytinx J."/>
            <person name="Rineau F."/>
            <person name="Colpaert J."/>
            <person name="Kohler A."/>
            <person name="Nagy L.G."/>
            <person name="Floudas D."/>
            <person name="Copeland A."/>
            <person name="Barry K.W."/>
            <person name="Cichocki N."/>
            <person name="Veneault-Fourrey C."/>
            <person name="LaButti K."/>
            <person name="Lindquist E.A."/>
            <person name="Lipzen A."/>
            <person name="Lundell T."/>
            <person name="Morin E."/>
            <person name="Murat C."/>
            <person name="Sun H."/>
            <person name="Tunlid A."/>
            <person name="Henrissat B."/>
            <person name="Grigoriev I.V."/>
            <person name="Hibbett D.S."/>
            <person name="Martin F."/>
            <person name="Nordberg H.P."/>
            <person name="Cantor M.N."/>
            <person name="Hua S.X."/>
        </authorList>
    </citation>
    <scope>NUCLEOTIDE SEQUENCE [LARGE SCALE GENOMIC DNA]</scope>
    <source>
        <strain evidence="4 5">UH-Slu-Lm8-n1</strain>
    </source>
</reference>
<keyword evidence="1 3" id="KW-0853">WD repeat</keyword>
<dbReference type="Gene3D" id="2.130.10.10">
    <property type="entry name" value="YVTN repeat-like/Quinoprotein amine dehydrogenase"/>
    <property type="match status" value="3"/>
</dbReference>
<dbReference type="PROSITE" id="PS50082">
    <property type="entry name" value="WD_REPEATS_2"/>
    <property type="match status" value="5"/>
</dbReference>
<reference evidence="5" key="2">
    <citation type="submission" date="2015-01" db="EMBL/GenBank/DDBJ databases">
        <title>Evolutionary Origins and Diversification of the Mycorrhizal Mutualists.</title>
        <authorList>
            <consortium name="DOE Joint Genome Institute"/>
            <consortium name="Mycorrhizal Genomics Consortium"/>
            <person name="Kohler A."/>
            <person name="Kuo A."/>
            <person name="Nagy L.G."/>
            <person name="Floudas D."/>
            <person name="Copeland A."/>
            <person name="Barry K.W."/>
            <person name="Cichocki N."/>
            <person name="Veneault-Fourrey C."/>
            <person name="LaButti K."/>
            <person name="Lindquist E.A."/>
            <person name="Lipzen A."/>
            <person name="Lundell T."/>
            <person name="Morin E."/>
            <person name="Murat C."/>
            <person name="Riley R."/>
            <person name="Ohm R."/>
            <person name="Sun H."/>
            <person name="Tunlid A."/>
            <person name="Henrissat B."/>
            <person name="Grigoriev I.V."/>
            <person name="Hibbett D.S."/>
            <person name="Martin F."/>
        </authorList>
    </citation>
    <scope>NUCLEOTIDE SEQUENCE [LARGE SCALE GENOMIC DNA]</scope>
    <source>
        <strain evidence="5">UH-Slu-Lm8-n1</strain>
    </source>
</reference>
<feature type="repeat" description="WD" evidence="3">
    <location>
        <begin position="1"/>
        <end position="42"/>
    </location>
</feature>
<evidence type="ECO:0000256" key="2">
    <source>
        <dbReference type="ARBA" id="ARBA00022737"/>
    </source>
</evidence>
<dbReference type="Proteomes" id="UP000054485">
    <property type="component" value="Unassembled WGS sequence"/>
</dbReference>
<dbReference type="PANTHER" id="PTHR19848">
    <property type="entry name" value="WD40 REPEAT PROTEIN"/>
    <property type="match status" value="1"/>
</dbReference>
<protein>
    <recommendedName>
        <fullName evidence="6">WD40 repeat-like protein</fullName>
    </recommendedName>
</protein>
<sequence length="320" mass="35071">MRGHTNDVLGVVHLHGGRRIITCSWDGSLRLWDLESGTQIGEDWKDEGEKKSAVYSIALSPNGKTVVSGSDDGKVKLWDVETGKVIQRWTGHTQGVTSVCWSAGGDRVVSGSYDGTARVWNATETGETILEIKTGHMHVWAVKYSPDDTQIATGGYNEDAAKIWDAKTGKRIKTLKHDSIICSLAWTSDGKKLITGSLRLIRIFDTATWRQISTLKGHQDFVSTITLSHNNRLLASTSDDYTARIWNLDTNLPVGPPLQHNGWVECAAFSRNGRVLVTGGRDKNVYPWDIHAILKQAGLEGLLSTDTNIVSANISPTLGH</sequence>
<dbReference type="SMART" id="SM00320">
    <property type="entry name" value="WD40"/>
    <property type="match status" value="7"/>
</dbReference>
<dbReference type="SUPFAM" id="SSF50978">
    <property type="entry name" value="WD40 repeat-like"/>
    <property type="match status" value="1"/>
</dbReference>
<organism evidence="4 5">
    <name type="scientific">Suillus luteus UH-Slu-Lm8-n1</name>
    <dbReference type="NCBI Taxonomy" id="930992"/>
    <lineage>
        <taxon>Eukaryota</taxon>
        <taxon>Fungi</taxon>
        <taxon>Dikarya</taxon>
        <taxon>Basidiomycota</taxon>
        <taxon>Agaricomycotina</taxon>
        <taxon>Agaricomycetes</taxon>
        <taxon>Agaricomycetidae</taxon>
        <taxon>Boletales</taxon>
        <taxon>Suillineae</taxon>
        <taxon>Suillaceae</taxon>
        <taxon>Suillus</taxon>
    </lineage>
</organism>
<evidence type="ECO:0000256" key="1">
    <source>
        <dbReference type="ARBA" id="ARBA00022574"/>
    </source>
</evidence>
<evidence type="ECO:0000256" key="3">
    <source>
        <dbReference type="PROSITE-ProRule" id="PRU00221"/>
    </source>
</evidence>
<dbReference type="AlphaFoldDB" id="A0A0D0A4J4"/>
<evidence type="ECO:0000313" key="5">
    <source>
        <dbReference type="Proteomes" id="UP000054485"/>
    </source>
</evidence>
<dbReference type="Pfam" id="PF00400">
    <property type="entry name" value="WD40"/>
    <property type="match status" value="7"/>
</dbReference>
<dbReference type="EMBL" id="KN835180">
    <property type="protein sequence ID" value="KIK44990.1"/>
    <property type="molecule type" value="Genomic_DNA"/>
</dbReference>
<dbReference type="OrthoDB" id="2616995at2759"/>
<dbReference type="InterPro" id="IPR019775">
    <property type="entry name" value="WD40_repeat_CS"/>
</dbReference>
<dbReference type="InParanoid" id="A0A0D0A4J4"/>
<dbReference type="PRINTS" id="PR00320">
    <property type="entry name" value="GPROTEINBRPT"/>
</dbReference>
<dbReference type="InterPro" id="IPR020472">
    <property type="entry name" value="WD40_PAC1"/>
</dbReference>
<accession>A0A0D0A4J4</accession>
<dbReference type="STRING" id="930992.A0A0D0A4J4"/>
<keyword evidence="5" id="KW-1185">Reference proteome</keyword>
<keyword evidence="2" id="KW-0677">Repeat</keyword>
<feature type="repeat" description="WD" evidence="3">
    <location>
        <begin position="257"/>
        <end position="290"/>
    </location>
</feature>
<feature type="repeat" description="WD" evidence="3">
    <location>
        <begin position="47"/>
        <end position="88"/>
    </location>
</feature>
<dbReference type="InterPro" id="IPR036322">
    <property type="entry name" value="WD40_repeat_dom_sf"/>
</dbReference>
<dbReference type="PROSITE" id="PS50294">
    <property type="entry name" value="WD_REPEATS_REGION"/>
    <property type="match status" value="5"/>
</dbReference>
<feature type="repeat" description="WD" evidence="3">
    <location>
        <begin position="215"/>
        <end position="250"/>
    </location>
</feature>
<dbReference type="CDD" id="cd00200">
    <property type="entry name" value="WD40"/>
    <property type="match status" value="1"/>
</dbReference>
<dbReference type="HOGENOM" id="CLU_000288_57_33_1"/>
<dbReference type="InterPro" id="IPR001680">
    <property type="entry name" value="WD40_rpt"/>
</dbReference>
<proteinExistence type="predicted"/>
<feature type="repeat" description="WD" evidence="3">
    <location>
        <begin position="89"/>
        <end position="121"/>
    </location>
</feature>
<gene>
    <name evidence="4" type="ORF">CY34DRAFT_78751</name>
</gene>
<dbReference type="PANTHER" id="PTHR19848:SF8">
    <property type="entry name" value="F-BOX AND WD REPEAT DOMAIN CONTAINING 7"/>
    <property type="match status" value="1"/>
</dbReference>
<evidence type="ECO:0000313" key="4">
    <source>
        <dbReference type="EMBL" id="KIK44990.1"/>
    </source>
</evidence>
<dbReference type="PROSITE" id="PS00678">
    <property type="entry name" value="WD_REPEATS_1"/>
    <property type="match status" value="3"/>
</dbReference>
<name>A0A0D0A4J4_9AGAM</name>
<evidence type="ECO:0008006" key="6">
    <source>
        <dbReference type="Google" id="ProtNLM"/>
    </source>
</evidence>
<dbReference type="InterPro" id="IPR015943">
    <property type="entry name" value="WD40/YVTN_repeat-like_dom_sf"/>
</dbReference>